<evidence type="ECO:0000256" key="1">
    <source>
        <dbReference type="SAM" id="MobiDB-lite"/>
    </source>
</evidence>
<protein>
    <submittedName>
        <fullName evidence="2">Uncharacterized protein</fullName>
    </submittedName>
</protein>
<organism evidence="2">
    <name type="scientific">bioreactor metagenome</name>
    <dbReference type="NCBI Taxonomy" id="1076179"/>
    <lineage>
        <taxon>unclassified sequences</taxon>
        <taxon>metagenomes</taxon>
        <taxon>ecological metagenomes</taxon>
    </lineage>
</organism>
<reference evidence="2" key="1">
    <citation type="submission" date="2019-08" db="EMBL/GenBank/DDBJ databases">
        <authorList>
            <person name="Kucharzyk K."/>
            <person name="Murdoch R.W."/>
            <person name="Higgins S."/>
            <person name="Loffler F."/>
        </authorList>
    </citation>
    <scope>NUCLEOTIDE SEQUENCE</scope>
</reference>
<evidence type="ECO:0000313" key="2">
    <source>
        <dbReference type="EMBL" id="MPM66263.1"/>
    </source>
</evidence>
<name>A0A645BSQ2_9ZZZZ</name>
<sequence length="191" mass="21125">MMFSRLSRSSWACASSRRRPSVRAASCSMRSLAPARLWRTVLSRSMSSCAADARAENRARASEAEAFSMASFWRRASSSSRRVPAECSSSPAERLFSSMVRRSCPVSRSISASRARRVSICSVRLPARPSCCSSSLRMRSLFSRLFWMVFFSTETALSHSLASASREEQKKRRRSASTSFSRMAAACSSAA</sequence>
<feature type="region of interest" description="Disordered" evidence="1">
    <location>
        <begin position="162"/>
        <end position="191"/>
    </location>
</feature>
<comment type="caution">
    <text evidence="2">The sequence shown here is derived from an EMBL/GenBank/DDBJ whole genome shotgun (WGS) entry which is preliminary data.</text>
</comment>
<proteinExistence type="predicted"/>
<dbReference type="AlphaFoldDB" id="A0A645BSQ2"/>
<gene>
    <name evidence="2" type="ORF">SDC9_113170</name>
</gene>
<dbReference type="EMBL" id="VSSQ01020975">
    <property type="protein sequence ID" value="MPM66263.1"/>
    <property type="molecule type" value="Genomic_DNA"/>
</dbReference>
<accession>A0A645BSQ2</accession>